<sequence length="84" mass="9329">MSITVTNQQRVAKPITPNECTIGKHYRRQSAPSKLYVAARKFVDGEATNQPVLISLQHGNAMTAYQGADFIEVDLDVVVKDRLL</sequence>
<dbReference type="GeneID" id="13538748"/>
<dbReference type="RefSeq" id="YP_006659979.1">
    <property type="nucleotide sequence ID" value="NC_017971.2"/>
</dbReference>
<proteinExistence type="predicted"/>
<organism evidence="1 2">
    <name type="scientific">Pseudomonas phage tf</name>
    <dbReference type="NCBI Taxonomy" id="1114179"/>
    <lineage>
        <taxon>Viruses</taxon>
        <taxon>Duplodnaviria</taxon>
        <taxon>Heunggongvirae</taxon>
        <taxon>Uroviricota</taxon>
        <taxon>Caudoviricetes</taxon>
        <taxon>Krylovvirus</taxon>
        <taxon>Krylovvirus tf</taxon>
    </lineage>
</organism>
<dbReference type="Proteomes" id="UP000002867">
    <property type="component" value="Segment"/>
</dbReference>
<evidence type="ECO:0000313" key="2">
    <source>
        <dbReference type="Proteomes" id="UP000002867"/>
    </source>
</evidence>
<evidence type="ECO:0000313" key="1">
    <source>
        <dbReference type="EMBL" id="CCL97937.1"/>
    </source>
</evidence>
<name>J7SCC7_9CAUD</name>
<dbReference type="KEGG" id="vg:13538748"/>
<keyword evidence="2" id="KW-1185">Reference proteome</keyword>
<gene>
    <name evidence="1" type="ORF">tf_14</name>
</gene>
<protein>
    <submittedName>
        <fullName evidence="1">Uncharacterized protein</fullName>
    </submittedName>
</protein>
<reference evidence="1 2" key="1">
    <citation type="journal article" date="2012" name="PLoS ONE">
        <title>Genomic Analysis of Pseudomonas putida Phage tf with Localized Single-Strand DNA Interruptions.</title>
        <authorList>
            <person name="Glukhov A.S."/>
            <person name="Krutilina A.I."/>
            <person name="Shlyapnikov M.G."/>
            <person name="Severinov K."/>
            <person name="Lavysh D."/>
            <person name="Kochetkov V.V."/>
            <person name="McGrath J.W."/>
            <person name="de Leeuwe C."/>
            <person name="Shaburova O.V."/>
            <person name="Krylov V.N."/>
            <person name="Akulenko N.V."/>
            <person name="Kulakov L.A."/>
        </authorList>
    </citation>
    <scope>NUCLEOTIDE SEQUENCE [LARGE SCALE GENOMIC DNA]</scope>
</reference>
<dbReference type="EMBL" id="HE611333">
    <property type="protein sequence ID" value="CCL97937.1"/>
    <property type="molecule type" value="Genomic_DNA"/>
</dbReference>
<accession>J7SCC7</accession>